<name>A0A127QKP8_9BURK</name>
<dbReference type="AlphaFoldDB" id="A0A127QKP8"/>
<gene>
    <name evidence="1" type="ORF">CAter282_2914</name>
</gene>
<accession>A0A127QKP8</accession>
<dbReference type="Proteomes" id="UP000071778">
    <property type="component" value="Chromosome"/>
</dbReference>
<evidence type="ECO:0000313" key="2">
    <source>
        <dbReference type="Proteomes" id="UP000071778"/>
    </source>
</evidence>
<evidence type="ECO:0000313" key="1">
    <source>
        <dbReference type="EMBL" id="AMP10637.1"/>
    </source>
</evidence>
<dbReference type="EMBL" id="CP013235">
    <property type="protein sequence ID" value="AMP10637.1"/>
    <property type="molecule type" value="Genomic_DNA"/>
</dbReference>
<keyword evidence="2" id="KW-1185">Reference proteome</keyword>
<reference evidence="1 2" key="1">
    <citation type="submission" date="2015-11" db="EMBL/GenBank/DDBJ databases">
        <title>Exploring the genomic traits of fungus-feeding bacterial genus Collimonas.</title>
        <authorList>
            <person name="Song C."/>
            <person name="Schmidt R."/>
            <person name="de Jager V."/>
            <person name="Krzyzanowska D."/>
            <person name="Jongedijk E."/>
            <person name="Cankar K."/>
            <person name="Beekwilder J."/>
            <person name="van Veen A."/>
            <person name="de Boer W."/>
            <person name="van Veen J.A."/>
            <person name="Garbeva P."/>
        </authorList>
    </citation>
    <scope>NUCLEOTIDE SEQUENCE [LARGE SCALE GENOMIC DNA]</scope>
    <source>
        <strain evidence="1 2">Ter282</strain>
    </source>
</reference>
<protein>
    <submittedName>
        <fullName evidence="1">Uncharacterized protein</fullName>
    </submittedName>
</protein>
<organism evidence="1 2">
    <name type="scientific">Collimonas arenae</name>
    <dbReference type="NCBI Taxonomy" id="279058"/>
    <lineage>
        <taxon>Bacteria</taxon>
        <taxon>Pseudomonadati</taxon>
        <taxon>Pseudomonadota</taxon>
        <taxon>Betaproteobacteria</taxon>
        <taxon>Burkholderiales</taxon>
        <taxon>Oxalobacteraceae</taxon>
        <taxon>Collimonas</taxon>
    </lineage>
</organism>
<proteinExistence type="predicted"/>
<sequence>MQPSITVRPASISVARHQQPASVCALQYSAITECMQTKKNRYLVAVFFRSNPTAIKPLPMRSSG</sequence>